<dbReference type="WBParaSite" id="nRc.2.0.1.t00756-RA">
    <property type="protein sequence ID" value="nRc.2.0.1.t00756-RA"/>
    <property type="gene ID" value="nRc.2.0.1.g00756"/>
</dbReference>
<dbReference type="AlphaFoldDB" id="A0A915HHG3"/>
<keyword evidence="1" id="KW-1185">Reference proteome</keyword>
<proteinExistence type="predicted"/>
<evidence type="ECO:0000313" key="1">
    <source>
        <dbReference type="Proteomes" id="UP000887565"/>
    </source>
</evidence>
<organism evidence="1 2">
    <name type="scientific">Romanomermis culicivorax</name>
    <name type="common">Nematode worm</name>
    <dbReference type="NCBI Taxonomy" id="13658"/>
    <lineage>
        <taxon>Eukaryota</taxon>
        <taxon>Metazoa</taxon>
        <taxon>Ecdysozoa</taxon>
        <taxon>Nematoda</taxon>
        <taxon>Enoplea</taxon>
        <taxon>Dorylaimia</taxon>
        <taxon>Mermithida</taxon>
        <taxon>Mermithoidea</taxon>
        <taxon>Mermithidae</taxon>
        <taxon>Romanomermis</taxon>
    </lineage>
</organism>
<protein>
    <submittedName>
        <fullName evidence="2">Uncharacterized protein</fullName>
    </submittedName>
</protein>
<dbReference type="Proteomes" id="UP000887565">
    <property type="component" value="Unplaced"/>
</dbReference>
<accession>A0A915HHG3</accession>
<evidence type="ECO:0000313" key="2">
    <source>
        <dbReference type="WBParaSite" id="nRc.2.0.1.t00756-RA"/>
    </source>
</evidence>
<sequence>MYLQATTFMIKIATNTNTAAYTASPTTLYMTLQKLSNPTRKTSEINVDSRWNSVSKPLLIERIQ</sequence>
<name>A0A915HHG3_ROMCU</name>
<reference evidence="2" key="1">
    <citation type="submission" date="2022-11" db="UniProtKB">
        <authorList>
            <consortium name="WormBaseParasite"/>
        </authorList>
    </citation>
    <scope>IDENTIFICATION</scope>
</reference>